<dbReference type="RefSeq" id="YP_010146943.1">
    <property type="nucleotide sequence ID" value="NC_057071.1"/>
</dbReference>
<proteinExistence type="predicted"/>
<protein>
    <submittedName>
        <fullName evidence="1">Uncharacterized protein</fullName>
    </submittedName>
</protein>
<name>A0A884P6I8_CYCAE</name>
<evidence type="ECO:0000313" key="1">
    <source>
        <dbReference type="EMBL" id="QQP21452.1"/>
    </source>
</evidence>
<dbReference type="EMBL" id="MT364879">
    <property type="protein sequence ID" value="QQP21452.1"/>
    <property type="molecule type" value="Genomic_DNA"/>
</dbReference>
<accession>A0A884P6I8</accession>
<reference evidence="1" key="1">
    <citation type="journal article" date="2020" name="Comput. Struct. Biotechnol. J.">
        <title>Large inverted repeats identified by intra-specific comparison of mitochondrial genomes provide insights into the evolution of Agrocybe aegerita.</title>
        <authorList>
            <person name="Liu X."/>
            <person name="Wu X."/>
            <person name="Tan H."/>
            <person name="Xie B."/>
            <person name="Deng Y."/>
        </authorList>
    </citation>
    <scope>NUCLEOTIDE SEQUENCE</scope>
    <source>
        <strain evidence="1">Ag0067</strain>
    </source>
</reference>
<organism evidence="1">
    <name type="scientific">Cyclocybe aegerita</name>
    <name type="common">Black poplar mushroom</name>
    <name type="synonym">Agrocybe aegerita</name>
    <dbReference type="NCBI Taxonomy" id="1973307"/>
    <lineage>
        <taxon>Eukaryota</taxon>
        <taxon>Fungi</taxon>
        <taxon>Dikarya</taxon>
        <taxon>Basidiomycota</taxon>
        <taxon>Agaricomycotina</taxon>
        <taxon>Agaricomycetes</taxon>
        <taxon>Agaricomycetidae</taxon>
        <taxon>Agaricales</taxon>
        <taxon>Agaricineae</taxon>
        <taxon>Bolbitiaceae</taxon>
        <taxon>Cyclocybe</taxon>
    </lineage>
</organism>
<sequence length="249" mass="29829">MKNTKYLLMTSYKALPVLNTNISSHLNKWINQEYKIETPTLITKALLSFYIDKFYKDVINNIDENQHFLFILRGIFEDNQPVSFFTIQKINKECKKELLNYLFNRISISNDFYLSTPLKSIVFSYRKMYGKIKSDLIVENRETVYHTYYRNKLPVAFNPSEYGKILIQNGKSYTIAIDNKNMINLEQTTIDNKKVNIVHYFKNNQLLFVWKDIYIDEENINREIGKSIYHFRDKSQFKNNNYGFRNYSN</sequence>
<gene>
    <name evidence="1" type="primary">orf249</name>
</gene>
<keyword evidence="1" id="KW-0496">Mitochondrion</keyword>
<geneLocation type="mitochondrion" evidence="1"/>
<dbReference type="GeneID" id="67144783"/>
<dbReference type="AlphaFoldDB" id="A0A884P6I8"/>